<sequence length="666" mass="77054">MPNNYILIIAEKPKAAKKIVEAFSSYKTCKYYNTNYWIVREGYKNIVVASAVGHIFNLSGKSGFPVFDVEWKPLWEIDKKSYFTKRYYFLLSKLCKNAVEYINACDYDIEGSVIGYMIIKNFGDIKRTKRMKYSSLTKTEILQAFHSLQPLDINMVEAGIARHVVDWIWGINISRALMLATKEVSKKQIILSAGRVQSPTLIHVIESSLSRDMFIPIPYFKVKINISINGKKFSIFYDKEFSSFQLAKAFAEKLKKDKLIVRNVSEFKEKIIRPPPFNLGDLQLEAGRLYKLSPYKVERIAENLYLDGLISYPRTNSQKIPSTVNIAEIINNLYTHFKALVNKLNELTSRHYIVRQGTKDDPAHPAIYPTGVIPKKSLNKEESEVYDLIVRRFLASVSTDAILDKQKIYLKFITNDIELTLQIQKLINRGWLEIYPYRNIESEDLVNVNEGDKIDIDSISPSMLDTKPNPRLSRVSLLKWMEESKIGTEATRGKIIETLFQRKYVENRRGYIYPTKLGIIIAEVLKDYFNELTDVKMTAEIEEKLNNIIFGKIKKEEVIEESKKRISSYISLFATRKNIVGEKISKGLNIIKYTKCKLCELESTENGFCKYHNEAMNRLNEAVKIWRERTGYDDKTIIKMIRGKKSTGKLINDMIKYSLDDVRHAS</sequence>
<keyword evidence="8" id="KW-0238">DNA-binding</keyword>
<name>A0A1W6K1Y6_9CREN</name>
<reference evidence="12 13" key="1">
    <citation type="submission" date="2017-03" db="EMBL/GenBank/DDBJ databases">
        <title>Sulfur activation and transportation mechanism of thermophilic Archaea Acidianus manzaensis YN-25.</title>
        <authorList>
            <person name="Ma Y."/>
            <person name="Yang Y."/>
            <person name="Xia J."/>
        </authorList>
    </citation>
    <scope>NUCLEOTIDE SEQUENCE [LARGE SCALE GENOMIC DNA]</scope>
    <source>
        <strain evidence="12 13">YN-25</strain>
    </source>
</reference>
<dbReference type="OrthoDB" id="30963at2157"/>
<dbReference type="InterPro" id="IPR003601">
    <property type="entry name" value="Topo_IA_2"/>
</dbReference>
<comment type="cofactor">
    <cofactor evidence="2">
        <name>Mg(2+)</name>
        <dbReference type="ChEBI" id="CHEBI:18420"/>
    </cofactor>
</comment>
<dbReference type="GO" id="GO:0006281">
    <property type="term" value="P:DNA repair"/>
    <property type="evidence" value="ECO:0007669"/>
    <property type="project" value="TreeGrafter"/>
</dbReference>
<dbReference type="Proteomes" id="UP000193404">
    <property type="component" value="Chromosome"/>
</dbReference>
<dbReference type="SMART" id="SM00436">
    <property type="entry name" value="TOP1Bc"/>
    <property type="match status" value="1"/>
</dbReference>
<evidence type="ECO:0000256" key="3">
    <source>
        <dbReference type="ARBA" id="ARBA00009446"/>
    </source>
</evidence>
<dbReference type="EMBL" id="CP020477">
    <property type="protein sequence ID" value="ARM76515.1"/>
    <property type="molecule type" value="Genomic_DNA"/>
</dbReference>
<dbReference type="InterPro" id="IPR013826">
    <property type="entry name" value="Topo_IA_cen_sub3"/>
</dbReference>
<dbReference type="PROSITE" id="PS52039">
    <property type="entry name" value="TOPO_IA_2"/>
    <property type="match status" value="1"/>
</dbReference>
<evidence type="ECO:0000256" key="7">
    <source>
        <dbReference type="ARBA" id="ARBA00023029"/>
    </source>
</evidence>
<dbReference type="NCBIfam" id="TIGR01057">
    <property type="entry name" value="topA_arch"/>
    <property type="match status" value="1"/>
</dbReference>
<dbReference type="PANTHER" id="PTHR11390:SF26">
    <property type="entry name" value="DNA TOPOISOMERASE 1"/>
    <property type="match status" value="1"/>
</dbReference>
<accession>A0A1W6K1Y6</accession>
<dbReference type="InterPro" id="IPR023405">
    <property type="entry name" value="Topo_IA_core_domain"/>
</dbReference>
<protein>
    <recommendedName>
        <fullName evidence="4">DNA topoisomerase</fullName>
        <ecNumber evidence="4">5.6.2.1</ecNumber>
    </recommendedName>
</protein>
<keyword evidence="13" id="KW-1185">Reference proteome</keyword>
<dbReference type="PROSITE" id="PS00396">
    <property type="entry name" value="TOPO_IA_1"/>
    <property type="match status" value="1"/>
</dbReference>
<evidence type="ECO:0000256" key="6">
    <source>
        <dbReference type="ARBA" id="ARBA00022833"/>
    </source>
</evidence>
<dbReference type="AlphaFoldDB" id="A0A1W6K1Y6"/>
<dbReference type="Gene3D" id="1.10.460.10">
    <property type="entry name" value="Topoisomerase I, domain 2"/>
    <property type="match status" value="1"/>
</dbReference>
<dbReference type="GO" id="GO:0046872">
    <property type="term" value="F:metal ion binding"/>
    <property type="evidence" value="ECO:0007669"/>
    <property type="project" value="UniProtKB-KW"/>
</dbReference>
<evidence type="ECO:0000256" key="1">
    <source>
        <dbReference type="ARBA" id="ARBA00000213"/>
    </source>
</evidence>
<dbReference type="RefSeq" id="WP_148692305.1">
    <property type="nucleotide sequence ID" value="NZ_CP020477.1"/>
</dbReference>
<gene>
    <name evidence="12" type="ORF">B6F84_11130</name>
</gene>
<dbReference type="GO" id="GO:0003677">
    <property type="term" value="F:DNA binding"/>
    <property type="evidence" value="ECO:0007669"/>
    <property type="project" value="UniProtKB-KW"/>
</dbReference>
<dbReference type="NCBIfam" id="NF004438">
    <property type="entry name" value="PRK05776.1"/>
    <property type="match status" value="1"/>
</dbReference>
<keyword evidence="7" id="KW-0799">Topoisomerase</keyword>
<dbReference type="InterPro" id="IPR006171">
    <property type="entry name" value="TOPRIM_dom"/>
</dbReference>
<keyword evidence="9 12" id="KW-0413">Isomerase</keyword>
<organism evidence="12 13">
    <name type="scientific">Acidianus manzaensis</name>
    <dbReference type="NCBI Taxonomy" id="282676"/>
    <lineage>
        <taxon>Archaea</taxon>
        <taxon>Thermoproteota</taxon>
        <taxon>Thermoprotei</taxon>
        <taxon>Sulfolobales</taxon>
        <taxon>Sulfolobaceae</taxon>
        <taxon>Acidianus</taxon>
    </lineage>
</organism>
<dbReference type="SMART" id="SM00493">
    <property type="entry name" value="TOPRIM"/>
    <property type="match status" value="1"/>
</dbReference>
<dbReference type="CDD" id="cd00186">
    <property type="entry name" value="TOP1Ac"/>
    <property type="match status" value="1"/>
</dbReference>
<dbReference type="InterPro" id="IPR013497">
    <property type="entry name" value="Topo_IA_cen"/>
</dbReference>
<dbReference type="STRING" id="282676.B6F84_11130"/>
<dbReference type="FunFam" id="1.10.290.10:FF:000003">
    <property type="entry name" value="DNA topoisomerase"/>
    <property type="match status" value="1"/>
</dbReference>
<dbReference type="InterPro" id="IPR003602">
    <property type="entry name" value="Topo_IA_DNA-bd_dom"/>
</dbReference>
<dbReference type="InterPro" id="IPR023406">
    <property type="entry name" value="Topo_IA_AS"/>
</dbReference>
<proteinExistence type="inferred from homology"/>
<dbReference type="InterPro" id="IPR005739">
    <property type="entry name" value="TopoI_arch"/>
</dbReference>
<dbReference type="InterPro" id="IPR013824">
    <property type="entry name" value="Topo_IA_cen_sub1"/>
</dbReference>
<dbReference type="SUPFAM" id="SSF56712">
    <property type="entry name" value="Prokaryotic type I DNA topoisomerase"/>
    <property type="match status" value="1"/>
</dbReference>
<comment type="catalytic activity">
    <reaction evidence="1">
        <text>ATP-independent breakage of single-stranded DNA, followed by passage and rejoining.</text>
        <dbReference type="EC" id="5.6.2.1"/>
    </reaction>
</comment>
<evidence type="ECO:0000256" key="8">
    <source>
        <dbReference type="ARBA" id="ARBA00023125"/>
    </source>
</evidence>
<dbReference type="GO" id="GO:0006310">
    <property type="term" value="P:DNA recombination"/>
    <property type="evidence" value="ECO:0007669"/>
    <property type="project" value="TreeGrafter"/>
</dbReference>
<feature type="domain" description="Topo IA-type catalytic" evidence="11">
    <location>
        <begin position="152"/>
        <end position="570"/>
    </location>
</feature>
<dbReference type="Pfam" id="PF01131">
    <property type="entry name" value="Topoisom_bac"/>
    <property type="match status" value="1"/>
</dbReference>
<dbReference type="SMART" id="SM00437">
    <property type="entry name" value="TOP1Ac"/>
    <property type="match status" value="1"/>
</dbReference>
<feature type="domain" description="Toprim" evidence="10">
    <location>
        <begin position="5"/>
        <end position="137"/>
    </location>
</feature>
<dbReference type="PROSITE" id="PS50880">
    <property type="entry name" value="TOPRIM"/>
    <property type="match status" value="1"/>
</dbReference>
<keyword evidence="5" id="KW-0479">Metal-binding</keyword>
<dbReference type="GO" id="GO:0003917">
    <property type="term" value="F:DNA topoisomerase type I (single strand cut, ATP-independent) activity"/>
    <property type="evidence" value="ECO:0007669"/>
    <property type="project" value="UniProtKB-EC"/>
</dbReference>
<evidence type="ECO:0000256" key="9">
    <source>
        <dbReference type="ARBA" id="ARBA00023235"/>
    </source>
</evidence>
<evidence type="ECO:0000259" key="11">
    <source>
        <dbReference type="PROSITE" id="PS52039"/>
    </source>
</evidence>
<dbReference type="GO" id="GO:0006265">
    <property type="term" value="P:DNA topological change"/>
    <property type="evidence" value="ECO:0007669"/>
    <property type="project" value="InterPro"/>
</dbReference>
<dbReference type="InterPro" id="IPR013825">
    <property type="entry name" value="Topo_IA_cen_sub2"/>
</dbReference>
<evidence type="ECO:0000313" key="12">
    <source>
        <dbReference type="EMBL" id="ARM76515.1"/>
    </source>
</evidence>
<evidence type="ECO:0000256" key="4">
    <source>
        <dbReference type="ARBA" id="ARBA00012891"/>
    </source>
</evidence>
<dbReference type="Gene3D" id="3.40.50.140">
    <property type="match status" value="1"/>
</dbReference>
<evidence type="ECO:0000313" key="13">
    <source>
        <dbReference type="Proteomes" id="UP000193404"/>
    </source>
</evidence>
<comment type="similarity">
    <text evidence="3">Belongs to the type IA topoisomerase family.</text>
</comment>
<dbReference type="Pfam" id="PF01751">
    <property type="entry name" value="Toprim"/>
    <property type="match status" value="1"/>
</dbReference>
<dbReference type="PRINTS" id="PR00417">
    <property type="entry name" value="PRTPISMRASEI"/>
</dbReference>
<dbReference type="Gene3D" id="1.10.290.10">
    <property type="entry name" value="Topoisomerase I, domain 4"/>
    <property type="match status" value="1"/>
</dbReference>
<dbReference type="KEGG" id="aman:B6F84_11130"/>
<evidence type="ECO:0000259" key="10">
    <source>
        <dbReference type="PROSITE" id="PS50880"/>
    </source>
</evidence>
<dbReference type="EC" id="5.6.2.1" evidence="4"/>
<evidence type="ECO:0000256" key="2">
    <source>
        <dbReference type="ARBA" id="ARBA00001946"/>
    </source>
</evidence>
<dbReference type="InterPro" id="IPR000380">
    <property type="entry name" value="Topo_IA"/>
</dbReference>
<dbReference type="Gene3D" id="2.70.20.10">
    <property type="entry name" value="Topoisomerase I, domain 3"/>
    <property type="match status" value="1"/>
</dbReference>
<dbReference type="GeneID" id="41591484"/>
<evidence type="ECO:0000256" key="5">
    <source>
        <dbReference type="ARBA" id="ARBA00022723"/>
    </source>
</evidence>
<keyword evidence="6" id="KW-0862">Zinc</keyword>
<dbReference type="PANTHER" id="PTHR11390">
    <property type="entry name" value="PROKARYOTIC DNA TOPOISOMERASE"/>
    <property type="match status" value="1"/>
</dbReference>